<keyword evidence="3" id="KW-0521">NADP</keyword>
<dbReference type="SUPFAM" id="SSF51735">
    <property type="entry name" value="NAD(P)-binding Rossmann-fold domains"/>
    <property type="match status" value="1"/>
</dbReference>
<dbReference type="AlphaFoldDB" id="A0AAN7EEG0"/>
<name>A0AAN7EEG0_QUERU</name>
<keyword evidence="6" id="KW-0812">Transmembrane</keyword>
<dbReference type="GO" id="GO:0008202">
    <property type="term" value="P:steroid metabolic process"/>
    <property type="evidence" value="ECO:0007669"/>
    <property type="project" value="TreeGrafter"/>
</dbReference>
<protein>
    <recommendedName>
        <fullName evidence="9">11-beta-hydroxysteroid dehydrogenase 1B-like</fullName>
    </recommendedName>
</protein>
<dbReference type="PANTHER" id="PTHR43391">
    <property type="entry name" value="RETINOL DEHYDROGENASE-RELATED"/>
    <property type="match status" value="1"/>
</dbReference>
<dbReference type="PRINTS" id="PR00081">
    <property type="entry name" value="GDHRDH"/>
</dbReference>
<dbReference type="InterPro" id="IPR036291">
    <property type="entry name" value="NAD(P)-bd_dom_sf"/>
</dbReference>
<feature type="transmembrane region" description="Helical" evidence="6">
    <location>
        <begin position="7"/>
        <end position="25"/>
    </location>
</feature>
<evidence type="ECO:0000313" key="7">
    <source>
        <dbReference type="EMBL" id="KAK4569104.1"/>
    </source>
</evidence>
<evidence type="ECO:0000313" key="8">
    <source>
        <dbReference type="Proteomes" id="UP001324115"/>
    </source>
</evidence>
<dbReference type="PANTHER" id="PTHR43391:SF89">
    <property type="entry name" value="11-BETA-HYDROXYSTEROID DEHYDROGENASE 1A-RELATED"/>
    <property type="match status" value="1"/>
</dbReference>
<comment type="similarity">
    <text evidence="2">Belongs to the short-chain dehydrogenases/reductases (SDR) family.</text>
</comment>
<keyword evidence="6" id="KW-0472">Membrane</keyword>
<dbReference type="InterPro" id="IPR002347">
    <property type="entry name" value="SDR_fam"/>
</dbReference>
<evidence type="ECO:0000256" key="1">
    <source>
        <dbReference type="ARBA" id="ARBA00004606"/>
    </source>
</evidence>
<evidence type="ECO:0000256" key="3">
    <source>
        <dbReference type="ARBA" id="ARBA00022857"/>
    </source>
</evidence>
<comment type="subcellular location">
    <subcellularLocation>
        <location evidence="1">Membrane</location>
        <topology evidence="1">Single-pass type II membrane protein</topology>
    </subcellularLocation>
</comment>
<keyword evidence="8" id="KW-1185">Reference proteome</keyword>
<dbReference type="GO" id="GO:0072582">
    <property type="term" value="F:17-beta-hydroxysteroid dehydrogenase (NADP+) activity"/>
    <property type="evidence" value="ECO:0007669"/>
    <property type="project" value="TreeGrafter"/>
</dbReference>
<keyword evidence="6" id="KW-1133">Transmembrane helix</keyword>
<dbReference type="GO" id="GO:0016020">
    <property type="term" value="C:membrane"/>
    <property type="evidence" value="ECO:0007669"/>
    <property type="project" value="UniProtKB-SubCell"/>
</dbReference>
<evidence type="ECO:0000256" key="2">
    <source>
        <dbReference type="ARBA" id="ARBA00006484"/>
    </source>
</evidence>
<dbReference type="Gene3D" id="3.40.50.720">
    <property type="entry name" value="NAD(P)-binding Rossmann-like Domain"/>
    <property type="match status" value="1"/>
</dbReference>
<organism evidence="7 8">
    <name type="scientific">Quercus rubra</name>
    <name type="common">Northern red oak</name>
    <name type="synonym">Quercus borealis</name>
    <dbReference type="NCBI Taxonomy" id="3512"/>
    <lineage>
        <taxon>Eukaryota</taxon>
        <taxon>Viridiplantae</taxon>
        <taxon>Streptophyta</taxon>
        <taxon>Embryophyta</taxon>
        <taxon>Tracheophyta</taxon>
        <taxon>Spermatophyta</taxon>
        <taxon>Magnoliopsida</taxon>
        <taxon>eudicotyledons</taxon>
        <taxon>Gunneridae</taxon>
        <taxon>Pentapetalae</taxon>
        <taxon>rosids</taxon>
        <taxon>fabids</taxon>
        <taxon>Fagales</taxon>
        <taxon>Fagaceae</taxon>
        <taxon>Quercus</taxon>
    </lineage>
</organism>
<sequence length="321" mass="36286">MDLINKFLNIVAPPFTFFSICLLLPPTYFYKLFLSTLSSIFKESLSGKVMLITGASSSSALIARRENALQEVADQAQEYGSPDVLIISADVSKVEDCKRIVDETMSHFGRLDHLVNNAGIASACLFEDATDITNFKTVMDINFWGSVYTTRFALPHLRESRGKIIVLASSSWLPTPRMNFYFLQFEVGPEIKITIVTPGFIESEMAQGKFLFKEGKMEVDQDLRDVQVSTIPVRTVQGCAKVIVNSACKGEMYLTEPAWFRVTYFWKVFFPEVIKWSYRLMYINRLGTSHKEAPSKKILDLSGAKNIIYPSTIDNLEIKTD</sequence>
<dbReference type="Proteomes" id="UP001324115">
    <property type="component" value="Unassembled WGS sequence"/>
</dbReference>
<evidence type="ECO:0000256" key="4">
    <source>
        <dbReference type="ARBA" id="ARBA00022968"/>
    </source>
</evidence>
<evidence type="ECO:0008006" key="9">
    <source>
        <dbReference type="Google" id="ProtNLM"/>
    </source>
</evidence>
<dbReference type="GO" id="GO:0005829">
    <property type="term" value="C:cytosol"/>
    <property type="evidence" value="ECO:0007669"/>
    <property type="project" value="TreeGrafter"/>
</dbReference>
<proteinExistence type="inferred from homology"/>
<accession>A0AAN7EEG0</accession>
<keyword evidence="5" id="KW-0560">Oxidoreductase</keyword>
<evidence type="ECO:0000256" key="5">
    <source>
        <dbReference type="ARBA" id="ARBA00023002"/>
    </source>
</evidence>
<gene>
    <name evidence="7" type="ORF">RGQ29_004483</name>
</gene>
<evidence type="ECO:0000256" key="6">
    <source>
        <dbReference type="SAM" id="Phobius"/>
    </source>
</evidence>
<keyword evidence="4" id="KW-0735">Signal-anchor</keyword>
<dbReference type="Pfam" id="PF00106">
    <property type="entry name" value="adh_short"/>
    <property type="match status" value="1"/>
</dbReference>
<dbReference type="EMBL" id="JAXUIC010000010">
    <property type="protein sequence ID" value="KAK4569104.1"/>
    <property type="molecule type" value="Genomic_DNA"/>
</dbReference>
<reference evidence="7 8" key="1">
    <citation type="journal article" date="2023" name="G3 (Bethesda)">
        <title>A haplotype-resolved chromosome-scale genome for Quercus rubra L. provides insights into the genetics of adaptive traits for red oak species.</title>
        <authorList>
            <person name="Kapoor B."/>
            <person name="Jenkins J."/>
            <person name="Schmutz J."/>
            <person name="Zhebentyayeva T."/>
            <person name="Kuelheim C."/>
            <person name="Coggeshall M."/>
            <person name="Heim C."/>
            <person name="Lasky J.R."/>
            <person name="Leites L."/>
            <person name="Islam-Faridi N."/>
            <person name="Romero-Severson J."/>
            <person name="DeLeo V.L."/>
            <person name="Lucas S.M."/>
            <person name="Lazic D."/>
            <person name="Gailing O."/>
            <person name="Carlson J."/>
            <person name="Staton M."/>
        </authorList>
    </citation>
    <scope>NUCLEOTIDE SEQUENCE [LARGE SCALE GENOMIC DNA]</scope>
    <source>
        <strain evidence="7">Pseudo-F2</strain>
    </source>
</reference>
<comment type="caution">
    <text evidence="7">The sequence shown here is derived from an EMBL/GenBank/DDBJ whole genome shotgun (WGS) entry which is preliminary data.</text>
</comment>